<sequence length="75" mass="8090">MIRAVRTKLQVIQALAPPRWFPGSTSSAFLRSRPPRSHLLTDQADSPLTLIGAVPPPASDVLTTPKNRNNGTLSC</sequence>
<feature type="compositionally biased region" description="Polar residues" evidence="1">
    <location>
        <begin position="61"/>
        <end position="75"/>
    </location>
</feature>
<name>A0A653BAL2_ECTOL</name>
<gene>
    <name evidence="2" type="ORF">POT9AD_4698</name>
</gene>
<reference evidence="2" key="1">
    <citation type="submission" date="2018-11" db="EMBL/GenBank/DDBJ databases">
        <authorList>
            <consortium name="Genoscope - CEA"/>
            <person name="William W."/>
        </authorList>
    </citation>
    <scope>NUCLEOTIDE SEQUENCE [LARGE SCALE GENOMIC DNA]</scope>
    <source>
        <strain evidence="2">T9AD</strain>
    </source>
</reference>
<dbReference type="AlphaFoldDB" id="A0A653BAL2"/>
<protein>
    <submittedName>
        <fullName evidence="2">Uncharacterized protein</fullName>
    </submittedName>
</protein>
<feature type="region of interest" description="Disordered" evidence="1">
    <location>
        <begin position="56"/>
        <end position="75"/>
    </location>
</feature>
<organism evidence="2">
    <name type="scientific">Ectopseudomonas oleovorans</name>
    <name type="common">Pseudomonas oleovorans</name>
    <dbReference type="NCBI Taxonomy" id="301"/>
    <lineage>
        <taxon>Bacteria</taxon>
        <taxon>Pseudomonadati</taxon>
        <taxon>Pseudomonadota</taxon>
        <taxon>Gammaproteobacteria</taxon>
        <taxon>Pseudomonadales</taxon>
        <taxon>Pseudomonadaceae</taxon>
        <taxon>Ectopseudomonas</taxon>
    </lineage>
</organism>
<accession>A0A653BAL2</accession>
<evidence type="ECO:0000256" key="1">
    <source>
        <dbReference type="SAM" id="MobiDB-lite"/>
    </source>
</evidence>
<evidence type="ECO:0000313" key="2">
    <source>
        <dbReference type="EMBL" id="VDN65673.1"/>
    </source>
</evidence>
<dbReference type="EMBL" id="LR130779">
    <property type="protein sequence ID" value="VDN65673.1"/>
    <property type="molecule type" value="Genomic_DNA"/>
</dbReference>
<proteinExistence type="predicted"/>